<evidence type="ECO:0000313" key="7">
    <source>
        <dbReference type="Proteomes" id="UP000434957"/>
    </source>
</evidence>
<feature type="transmembrane region" description="Helical" evidence="1">
    <location>
        <begin position="48"/>
        <end position="68"/>
    </location>
</feature>
<proteinExistence type="predicted"/>
<reference evidence="6 8" key="1">
    <citation type="submission" date="2018-09" db="EMBL/GenBank/DDBJ databases">
        <title>Genomic investigation of the strawberry pathogen Phytophthora fragariae indicates pathogenicity is determined by transcriptional variation in three key races.</title>
        <authorList>
            <person name="Adams T.M."/>
            <person name="Armitage A.D."/>
            <person name="Sobczyk M.K."/>
            <person name="Bates H.J."/>
            <person name="Dunwell J.M."/>
            <person name="Nellist C.F."/>
            <person name="Harrison R.J."/>
        </authorList>
    </citation>
    <scope>NUCLEOTIDE SEQUENCE [LARGE SCALE GENOMIC DNA]</scope>
    <source>
        <strain evidence="3 6">SCRP249</strain>
        <strain evidence="4 8">SCRP324</strain>
        <strain evidence="5 7">SCRP333</strain>
    </source>
</reference>
<feature type="signal peptide" evidence="2">
    <location>
        <begin position="1"/>
        <end position="24"/>
    </location>
</feature>
<gene>
    <name evidence="3" type="ORF">PR001_g27663</name>
    <name evidence="4" type="ORF">PR002_g4450</name>
    <name evidence="5" type="ORF">PR003_g29217</name>
</gene>
<evidence type="ECO:0000313" key="8">
    <source>
        <dbReference type="Proteomes" id="UP000435112"/>
    </source>
</evidence>
<organism evidence="4 8">
    <name type="scientific">Phytophthora rubi</name>
    <dbReference type="NCBI Taxonomy" id="129364"/>
    <lineage>
        <taxon>Eukaryota</taxon>
        <taxon>Sar</taxon>
        <taxon>Stramenopiles</taxon>
        <taxon>Oomycota</taxon>
        <taxon>Peronosporomycetes</taxon>
        <taxon>Peronosporales</taxon>
        <taxon>Peronosporaceae</taxon>
        <taxon>Phytophthora</taxon>
    </lineage>
</organism>
<dbReference type="Proteomes" id="UP000435112">
    <property type="component" value="Unassembled WGS sequence"/>
</dbReference>
<evidence type="ECO:0000313" key="3">
    <source>
        <dbReference type="EMBL" id="KAE8968871.1"/>
    </source>
</evidence>
<keyword evidence="1" id="KW-0812">Transmembrane</keyword>
<sequence length="80" mass="8014">MFSSSNKIAIVCLAIAALSNGVHSEPEAAQTFGHHGVSLYGYPGGYYGHGVGVGLGGFVVGVGGVGVSTRKSSSCWGKLN</sequence>
<dbReference type="AlphaFoldDB" id="A0A6A3NAU8"/>
<dbReference type="EMBL" id="QXFT01004783">
    <property type="protein sequence ID" value="KAE9275873.1"/>
    <property type="molecule type" value="Genomic_DNA"/>
</dbReference>
<evidence type="ECO:0000313" key="6">
    <source>
        <dbReference type="Proteomes" id="UP000429607"/>
    </source>
</evidence>
<comment type="caution">
    <text evidence="4">The sequence shown here is derived from an EMBL/GenBank/DDBJ whole genome shotgun (WGS) entry which is preliminary data.</text>
</comment>
<dbReference type="Proteomes" id="UP000429607">
    <property type="component" value="Unassembled WGS sequence"/>
</dbReference>
<feature type="chain" id="PRO_5036165310" description="Glycine-rich protein" evidence="2">
    <location>
        <begin position="25"/>
        <end position="80"/>
    </location>
</feature>
<keyword evidence="1" id="KW-0472">Membrane</keyword>
<keyword evidence="7" id="KW-1185">Reference proteome</keyword>
<evidence type="ECO:0000256" key="1">
    <source>
        <dbReference type="SAM" id="Phobius"/>
    </source>
</evidence>
<dbReference type="EMBL" id="QXFV01004578">
    <property type="protein sequence ID" value="KAE8968871.1"/>
    <property type="molecule type" value="Genomic_DNA"/>
</dbReference>
<dbReference type="Proteomes" id="UP000434957">
    <property type="component" value="Unassembled WGS sequence"/>
</dbReference>
<keyword evidence="1" id="KW-1133">Transmembrane helix</keyword>
<evidence type="ECO:0008006" key="9">
    <source>
        <dbReference type="Google" id="ProtNLM"/>
    </source>
</evidence>
<protein>
    <recommendedName>
        <fullName evidence="9">Glycine-rich protein</fullName>
    </recommendedName>
</protein>
<accession>A0A6A3NAU8</accession>
<name>A0A6A3NAU8_9STRA</name>
<evidence type="ECO:0000313" key="4">
    <source>
        <dbReference type="EMBL" id="KAE9041430.1"/>
    </source>
</evidence>
<evidence type="ECO:0000256" key="2">
    <source>
        <dbReference type="SAM" id="SignalP"/>
    </source>
</evidence>
<keyword evidence="2" id="KW-0732">Signal</keyword>
<dbReference type="EMBL" id="QXFU01000173">
    <property type="protein sequence ID" value="KAE9041430.1"/>
    <property type="molecule type" value="Genomic_DNA"/>
</dbReference>
<evidence type="ECO:0000313" key="5">
    <source>
        <dbReference type="EMBL" id="KAE9275873.1"/>
    </source>
</evidence>
<dbReference type="OrthoDB" id="129812at2759"/>